<dbReference type="NCBIfam" id="TIGR00702">
    <property type="entry name" value="YcaO-type kinase domain"/>
    <property type="match status" value="1"/>
</dbReference>
<dbReference type="PANTHER" id="PTHR37809:SF1">
    <property type="entry name" value="RIBOSOMAL PROTEIN S12 METHYLTHIOTRANSFERASE ACCESSORY FACTOR YCAO"/>
    <property type="match status" value="1"/>
</dbReference>
<accession>A0A558R7P7</accession>
<dbReference type="EMBL" id="VNIM01000021">
    <property type="protein sequence ID" value="TVV75377.1"/>
    <property type="molecule type" value="Genomic_DNA"/>
</dbReference>
<comment type="caution">
    <text evidence="2">The sequence shown here is derived from an EMBL/GenBank/DDBJ whole genome shotgun (WGS) entry which is preliminary data.</text>
</comment>
<dbReference type="PANTHER" id="PTHR37809">
    <property type="entry name" value="RIBOSOMAL PROTEIN S12 METHYLTHIOTRANSFERASE ACCESSORY FACTOR YCAO"/>
    <property type="match status" value="1"/>
</dbReference>
<evidence type="ECO:0000313" key="2">
    <source>
        <dbReference type="EMBL" id="TVV75377.1"/>
    </source>
</evidence>
<dbReference type="Gene3D" id="3.30.160.660">
    <property type="match status" value="1"/>
</dbReference>
<gene>
    <name evidence="2" type="ORF">FOY91_07275</name>
</gene>
<evidence type="ECO:0000313" key="3">
    <source>
        <dbReference type="Proteomes" id="UP000318681"/>
    </source>
</evidence>
<reference evidence="2 3" key="1">
    <citation type="submission" date="2019-07" db="EMBL/GenBank/DDBJ databases">
        <title>Sphingomonas solaris sp. nov., isolated from a solar panel from Boston, Massachusetts.</title>
        <authorList>
            <person name="Tanner K."/>
            <person name="Pascual J."/>
            <person name="Mancuso C."/>
            <person name="Pereto J."/>
            <person name="Khalil A."/>
            <person name="Vilanova C."/>
        </authorList>
    </citation>
    <scope>NUCLEOTIDE SEQUENCE [LARGE SCALE GENOMIC DNA]</scope>
    <source>
        <strain evidence="2 3">R4DWN</strain>
    </source>
</reference>
<proteinExistence type="predicted"/>
<protein>
    <submittedName>
        <fullName evidence="2">SagD family bacteriocin biosynthesis docking scaffold</fullName>
    </submittedName>
</protein>
<dbReference type="Pfam" id="PF02624">
    <property type="entry name" value="YcaO"/>
    <property type="match status" value="1"/>
</dbReference>
<dbReference type="InterPro" id="IPR003776">
    <property type="entry name" value="YcaO-like_dom"/>
</dbReference>
<feature type="domain" description="YcaO" evidence="1">
    <location>
        <begin position="45"/>
        <end position="365"/>
    </location>
</feature>
<name>A0A558R7P7_9SPHN</name>
<dbReference type="Proteomes" id="UP000318681">
    <property type="component" value="Unassembled WGS sequence"/>
</dbReference>
<dbReference type="OrthoDB" id="2379922at2"/>
<evidence type="ECO:0000259" key="1">
    <source>
        <dbReference type="PROSITE" id="PS51664"/>
    </source>
</evidence>
<keyword evidence="3" id="KW-1185">Reference proteome</keyword>
<dbReference type="PROSITE" id="PS51664">
    <property type="entry name" value="YCAO"/>
    <property type="match status" value="1"/>
</dbReference>
<dbReference type="AlphaFoldDB" id="A0A558R7P7"/>
<dbReference type="RefSeq" id="WP_145149604.1">
    <property type="nucleotide sequence ID" value="NZ_VNIM01000021.1"/>
</dbReference>
<sequence>MRLIAPLAKAIGVTRLADVTGLDRIGLPVFQAIRPRALSLSVSQGKGLSRDAARVSALVEAIELHHAERVTVDGYGAAFPDEGVLWARMSPASGQAAPFDPARPRGWITATDLLGGGAVRVPHGLVSMDCTVPREADLWPNTNGLAAGNDIVEAEVAALCEVIERDSQERWLAGSTAARRATALDPTAIDMRAGCWMFARIARAGLRCTLWDMSDAHGVATIGCAIIEPGPAATLALPPAFGAGCHPRRAVALVRAVAEAAQTRVALIAGSRDDLTDGDYADPGGQRRRLALATHDFGGPPARRWQDVPDHPLPTDEAERACLLAACARAGGGVVARIDLTPPACPIAIVRLVVPGFGDHDRPPA</sequence>
<organism evidence="2 3">
    <name type="scientific">Alterirhizorhabdus solaris</name>
    <dbReference type="NCBI Taxonomy" id="2529389"/>
    <lineage>
        <taxon>Bacteria</taxon>
        <taxon>Pseudomonadati</taxon>
        <taxon>Pseudomonadota</taxon>
        <taxon>Alphaproteobacteria</taxon>
        <taxon>Sphingomonadales</taxon>
        <taxon>Rhizorhabdaceae</taxon>
        <taxon>Alterirhizorhabdus</taxon>
    </lineage>
</organism>